<dbReference type="SUPFAM" id="SSF56112">
    <property type="entry name" value="Protein kinase-like (PK-like)"/>
    <property type="match status" value="1"/>
</dbReference>
<proteinExistence type="predicted"/>
<reference evidence="5" key="1">
    <citation type="submission" date="2017-02" db="UniProtKB">
        <authorList>
            <consortium name="WormBaseParasite"/>
        </authorList>
    </citation>
    <scope>IDENTIFICATION</scope>
</reference>
<dbReference type="OrthoDB" id="1717591at2759"/>
<dbReference type="Gene3D" id="3.30.200.20">
    <property type="entry name" value="Phosphorylase Kinase, domain 1"/>
    <property type="match status" value="1"/>
</dbReference>
<dbReference type="PANTHER" id="PTHR22967:SF105">
    <property type="entry name" value="CYCLIN-G-ASSOCIATED KINASE"/>
    <property type="match status" value="1"/>
</dbReference>
<evidence type="ECO:0000256" key="1">
    <source>
        <dbReference type="ARBA" id="ARBA00022741"/>
    </source>
</evidence>
<dbReference type="EMBL" id="UYYA01000123">
    <property type="protein sequence ID" value="VDM52552.1"/>
    <property type="molecule type" value="Genomic_DNA"/>
</dbReference>
<reference evidence="3 4" key="2">
    <citation type="submission" date="2018-11" db="EMBL/GenBank/DDBJ databases">
        <authorList>
            <consortium name="Pathogen Informatics"/>
        </authorList>
    </citation>
    <scope>NUCLEOTIDE SEQUENCE [LARGE SCALE GENOMIC DNA]</scope>
    <source>
        <strain evidence="3 4">Costa Rica</strain>
    </source>
</reference>
<organism evidence="5">
    <name type="scientific">Angiostrongylus costaricensis</name>
    <name type="common">Nematode worm</name>
    <dbReference type="NCBI Taxonomy" id="334426"/>
    <lineage>
        <taxon>Eukaryota</taxon>
        <taxon>Metazoa</taxon>
        <taxon>Ecdysozoa</taxon>
        <taxon>Nematoda</taxon>
        <taxon>Chromadorea</taxon>
        <taxon>Rhabditida</taxon>
        <taxon>Rhabditina</taxon>
        <taxon>Rhabditomorpha</taxon>
        <taxon>Strongyloidea</taxon>
        <taxon>Metastrongylidae</taxon>
        <taxon>Angiostrongylus</taxon>
    </lineage>
</organism>
<dbReference type="GO" id="GO:0005524">
    <property type="term" value="F:ATP binding"/>
    <property type="evidence" value="ECO:0007669"/>
    <property type="project" value="InterPro"/>
</dbReference>
<gene>
    <name evidence="3" type="ORF">ACOC_LOCUS967</name>
</gene>
<dbReference type="GO" id="GO:0045747">
    <property type="term" value="P:positive regulation of Notch signaling pathway"/>
    <property type="evidence" value="ECO:0007669"/>
    <property type="project" value="TreeGrafter"/>
</dbReference>
<dbReference type="PANTHER" id="PTHR22967">
    <property type="entry name" value="SERINE/THREONINE PROTEIN KINASE"/>
    <property type="match status" value="1"/>
</dbReference>
<dbReference type="GO" id="GO:0035612">
    <property type="term" value="F:AP-2 adaptor complex binding"/>
    <property type="evidence" value="ECO:0007669"/>
    <property type="project" value="TreeGrafter"/>
</dbReference>
<dbReference type="WBParaSite" id="ACOC_0000096601-mRNA-1">
    <property type="protein sequence ID" value="ACOC_0000096601-mRNA-1"/>
    <property type="gene ID" value="ACOC_0000096601"/>
</dbReference>
<dbReference type="STRING" id="334426.A0A0R3PBB5"/>
<keyword evidence="1" id="KW-0547">Nucleotide-binding</keyword>
<dbReference type="GO" id="GO:2000369">
    <property type="term" value="P:regulation of clathrin-dependent endocytosis"/>
    <property type="evidence" value="ECO:0007669"/>
    <property type="project" value="TreeGrafter"/>
</dbReference>
<evidence type="ECO:0000313" key="3">
    <source>
        <dbReference type="EMBL" id="VDM52552.1"/>
    </source>
</evidence>
<dbReference type="Pfam" id="PF00069">
    <property type="entry name" value="Pkinase"/>
    <property type="match status" value="2"/>
</dbReference>
<dbReference type="OMA" id="PLPEMWV"/>
<keyword evidence="4" id="KW-1185">Reference proteome</keyword>
<protein>
    <submittedName>
        <fullName evidence="5">Protein kinase domain-containing protein</fullName>
    </submittedName>
</protein>
<dbReference type="GO" id="GO:0005737">
    <property type="term" value="C:cytoplasm"/>
    <property type="evidence" value="ECO:0007669"/>
    <property type="project" value="TreeGrafter"/>
</dbReference>
<dbReference type="PROSITE" id="PS50011">
    <property type="entry name" value="PROTEIN_KINASE_DOM"/>
    <property type="match status" value="1"/>
</dbReference>
<accession>A0A0R3PBB5</accession>
<evidence type="ECO:0000313" key="5">
    <source>
        <dbReference type="WBParaSite" id="ACOC_0000096601-mRNA-1"/>
    </source>
</evidence>
<name>A0A0R3PBB5_ANGCS</name>
<dbReference type="InterPro" id="IPR011009">
    <property type="entry name" value="Kinase-like_dom_sf"/>
</dbReference>
<evidence type="ECO:0000313" key="4">
    <source>
        <dbReference type="Proteomes" id="UP000267027"/>
    </source>
</evidence>
<dbReference type="AlphaFoldDB" id="A0A0R3PBB5"/>
<evidence type="ECO:0000259" key="2">
    <source>
        <dbReference type="PROSITE" id="PS50011"/>
    </source>
</evidence>
<feature type="domain" description="Protein kinase" evidence="2">
    <location>
        <begin position="36"/>
        <end position="263"/>
    </location>
</feature>
<dbReference type="InterPro" id="IPR000719">
    <property type="entry name" value="Prot_kinase_dom"/>
</dbReference>
<dbReference type="Gene3D" id="1.10.510.10">
    <property type="entry name" value="Transferase(Phosphotransferase) domain 1"/>
    <property type="match status" value="2"/>
</dbReference>
<sequence>MSGLFRGALNLIQGQSTWTTAHPLVGNYIEVGSMRLRVDSVIAEGGFATVFAAHDNTNRYYALKRQFARDKESMDLLLNEIRILKELSGHPSLVEFVAAAQKRSQPDGYEFLILTELCLGGSVADLMRNTRLTTDQCIKIFHSATLATRHMHERTIPITHRDIKMQRSTTPMYRSPEILDTYQNFAVGPQQDIWALGCVLYYMCYRVHPFQDSAKLRILNVAYSIPSGFDEFEDVVPVIQSCLQLNPVNRPVAGDLVETTSALAVALDVNLKERIIVHGGVVGRPPVFYPCYLFILSSPLHFFKVSVF</sequence>
<dbReference type="Proteomes" id="UP000267027">
    <property type="component" value="Unassembled WGS sequence"/>
</dbReference>
<dbReference type="GO" id="GO:0004674">
    <property type="term" value="F:protein serine/threonine kinase activity"/>
    <property type="evidence" value="ECO:0007669"/>
    <property type="project" value="TreeGrafter"/>
</dbReference>